<evidence type="ECO:0000313" key="4">
    <source>
        <dbReference type="Proteomes" id="UP001321700"/>
    </source>
</evidence>
<dbReference type="SUPFAM" id="SSF56524">
    <property type="entry name" value="Oxidoreductase molybdopterin-binding domain"/>
    <property type="match status" value="1"/>
</dbReference>
<dbReference type="Gene3D" id="3.90.420.10">
    <property type="entry name" value="Oxidoreductase, molybdopterin-binding domain"/>
    <property type="match status" value="1"/>
</dbReference>
<dbReference type="RefSeq" id="WP_313873796.1">
    <property type="nucleotide sequence ID" value="NZ_JAVBIJ010000001.1"/>
</dbReference>
<dbReference type="InterPro" id="IPR000572">
    <property type="entry name" value="OxRdtase_Mopterin-bd_dom"/>
</dbReference>
<feature type="domain" description="Oxidoreductase molybdopterin-binding" evidence="2">
    <location>
        <begin position="67"/>
        <end position="142"/>
    </location>
</feature>
<accession>A0ABU3KL73</accession>
<proteinExistence type="predicted"/>
<name>A0ABU3KL73_9BURK</name>
<evidence type="ECO:0000313" key="3">
    <source>
        <dbReference type="EMBL" id="MDT7518012.1"/>
    </source>
</evidence>
<protein>
    <submittedName>
        <fullName evidence="3">Molybdopterin-dependent oxidoreductase</fullName>
    </submittedName>
</protein>
<comment type="caution">
    <text evidence="3">The sequence shown here is derived from an EMBL/GenBank/DDBJ whole genome shotgun (WGS) entry which is preliminary data.</text>
</comment>
<keyword evidence="4" id="KW-1185">Reference proteome</keyword>
<feature type="signal peptide" evidence="1">
    <location>
        <begin position="1"/>
        <end position="24"/>
    </location>
</feature>
<evidence type="ECO:0000259" key="2">
    <source>
        <dbReference type="Pfam" id="PF00174"/>
    </source>
</evidence>
<gene>
    <name evidence="3" type="ORF">RAE19_04565</name>
</gene>
<reference evidence="3 4" key="1">
    <citation type="submission" date="2023-08" db="EMBL/GenBank/DDBJ databases">
        <title>Rhodoferax potami sp. nov. and Rhodoferax mekongensis sp. nov., isolated from the Mekong River in Thailand.</title>
        <authorList>
            <person name="Kitikhun S."/>
            <person name="Charoenyingcharoen P."/>
            <person name="Siriarchawattana P."/>
            <person name="Likhitrattanapisal S."/>
            <person name="Nilsakha T."/>
            <person name="Chanpet A."/>
            <person name="Rattanawaree P."/>
            <person name="Ingsriswang S."/>
        </authorList>
    </citation>
    <scope>NUCLEOTIDE SEQUENCE [LARGE SCALE GENOMIC DNA]</scope>
    <source>
        <strain evidence="3 4">TBRC 17660</strain>
    </source>
</reference>
<keyword evidence="1" id="KW-0732">Signal</keyword>
<dbReference type="Pfam" id="PF00174">
    <property type="entry name" value="Oxidored_molyb"/>
    <property type="match status" value="1"/>
</dbReference>
<organism evidence="3 4">
    <name type="scientific">Rhodoferax potami</name>
    <dbReference type="NCBI Taxonomy" id="3068338"/>
    <lineage>
        <taxon>Bacteria</taxon>
        <taxon>Pseudomonadati</taxon>
        <taxon>Pseudomonadota</taxon>
        <taxon>Betaproteobacteria</taxon>
        <taxon>Burkholderiales</taxon>
        <taxon>Comamonadaceae</taxon>
        <taxon>Rhodoferax</taxon>
    </lineage>
</organism>
<dbReference type="InterPro" id="IPR036374">
    <property type="entry name" value="OxRdtase_Mopterin-bd_sf"/>
</dbReference>
<dbReference type="Proteomes" id="UP001321700">
    <property type="component" value="Unassembled WGS sequence"/>
</dbReference>
<dbReference type="EMBL" id="JAVBIK010000001">
    <property type="protein sequence ID" value="MDT7518012.1"/>
    <property type="molecule type" value="Genomic_DNA"/>
</dbReference>
<feature type="chain" id="PRO_5046786010" evidence="1">
    <location>
        <begin position="25"/>
        <end position="168"/>
    </location>
</feature>
<sequence length="168" mass="18296">MTIARRPLIAAALVWMAALPAAHALEPAKGKVILTITGKVADKNSAEGAAFDLAMLEKLPQQTFSTKTPWDKNPIKFKGPLLRDVLAAAKASGTTLKAAALNDYQTSIPFDDAAKFDVIVAHQMNDQAIPVRTKGPLFIVYPFDTKAELRSNVYYERSAWQLKSIAVD</sequence>
<evidence type="ECO:0000256" key="1">
    <source>
        <dbReference type="SAM" id="SignalP"/>
    </source>
</evidence>